<sequence length="300" mass="30706">MKAVLLKSYGDVDQFVVEDVATPEPGPGEVLLRLKASAVNPFDLYLRQGYFTQFVPLTLPAILGGDAAGVIAKLGAGVSGWSVGERVVADFMANGRGAHAEYGVVPSTSIARLPDDLSFEQGAALVKAGLTGRQTVTALGIKAGDRVLVSGALGSVGRAAIQYLQELGAKPVAGVRPQRLEEARALAGQAIDITLPASTPAFDFAISAAAPVAGNLISHVRDGGTVISIVPVPVGANAANRVTIREIFHQTDATTLDAVLDAAARGTLIIPIAQTFLLDELGAAHTAVAAGAPGKVVLKH</sequence>
<dbReference type="SUPFAM" id="SSF51735">
    <property type="entry name" value="NAD(P)-binding Rossmann-fold domains"/>
    <property type="match status" value="1"/>
</dbReference>
<accession>A0A560H886</accession>
<name>A0A560H886_9PROT</name>
<dbReference type="InterPro" id="IPR020843">
    <property type="entry name" value="ER"/>
</dbReference>
<dbReference type="OrthoDB" id="9785812at2"/>
<dbReference type="PANTHER" id="PTHR43482">
    <property type="entry name" value="PROTEIN AST1-RELATED"/>
    <property type="match status" value="1"/>
</dbReference>
<dbReference type="Pfam" id="PF13602">
    <property type="entry name" value="ADH_zinc_N_2"/>
    <property type="match status" value="1"/>
</dbReference>
<organism evidence="2 3">
    <name type="scientific">Nitrospirillum amazonense</name>
    <dbReference type="NCBI Taxonomy" id="28077"/>
    <lineage>
        <taxon>Bacteria</taxon>
        <taxon>Pseudomonadati</taxon>
        <taxon>Pseudomonadota</taxon>
        <taxon>Alphaproteobacteria</taxon>
        <taxon>Rhodospirillales</taxon>
        <taxon>Azospirillaceae</taxon>
        <taxon>Nitrospirillum</taxon>
    </lineage>
</organism>
<evidence type="ECO:0000259" key="1">
    <source>
        <dbReference type="SMART" id="SM00829"/>
    </source>
</evidence>
<protein>
    <submittedName>
        <fullName evidence="2">NADPH:quinone reductase-like Zn-dependent oxidoreductase</fullName>
    </submittedName>
</protein>
<dbReference type="Pfam" id="PF08240">
    <property type="entry name" value="ADH_N"/>
    <property type="match status" value="1"/>
</dbReference>
<dbReference type="CDD" id="cd05289">
    <property type="entry name" value="MDR_like_2"/>
    <property type="match status" value="1"/>
</dbReference>
<gene>
    <name evidence="2" type="ORF">FBZ90_106151</name>
</gene>
<dbReference type="PANTHER" id="PTHR43482:SF1">
    <property type="entry name" value="PROTEIN AST1-RELATED"/>
    <property type="match status" value="1"/>
</dbReference>
<evidence type="ECO:0000313" key="2">
    <source>
        <dbReference type="EMBL" id="TWB42552.1"/>
    </source>
</evidence>
<dbReference type="SUPFAM" id="SSF50129">
    <property type="entry name" value="GroES-like"/>
    <property type="match status" value="1"/>
</dbReference>
<dbReference type="SMART" id="SM00829">
    <property type="entry name" value="PKS_ER"/>
    <property type="match status" value="1"/>
</dbReference>
<keyword evidence="3" id="KW-1185">Reference proteome</keyword>
<dbReference type="RefSeq" id="WP_145732257.1">
    <property type="nucleotide sequence ID" value="NZ_VITR01000006.1"/>
</dbReference>
<dbReference type="AlphaFoldDB" id="A0A560H886"/>
<dbReference type="InterPro" id="IPR052585">
    <property type="entry name" value="Lipid_raft_assoc_Zn_ADH"/>
</dbReference>
<dbReference type="Gene3D" id="3.40.50.720">
    <property type="entry name" value="NAD(P)-binding Rossmann-like Domain"/>
    <property type="match status" value="1"/>
</dbReference>
<feature type="domain" description="Enoyl reductase (ER)" evidence="1">
    <location>
        <begin position="10"/>
        <end position="298"/>
    </location>
</feature>
<dbReference type="GO" id="GO:0016491">
    <property type="term" value="F:oxidoreductase activity"/>
    <property type="evidence" value="ECO:0007669"/>
    <property type="project" value="InterPro"/>
</dbReference>
<proteinExistence type="predicted"/>
<dbReference type="EMBL" id="VITR01000006">
    <property type="protein sequence ID" value="TWB42552.1"/>
    <property type="molecule type" value="Genomic_DNA"/>
</dbReference>
<reference evidence="2 3" key="1">
    <citation type="submission" date="2019-06" db="EMBL/GenBank/DDBJ databases">
        <title>Genomic Encyclopedia of Type Strains, Phase IV (KMG-V): Genome sequencing to study the core and pangenomes of soil and plant-associated prokaryotes.</title>
        <authorList>
            <person name="Whitman W."/>
        </authorList>
    </citation>
    <scope>NUCLEOTIDE SEQUENCE [LARGE SCALE GENOMIC DNA]</scope>
    <source>
        <strain evidence="2 3">BR 11622</strain>
    </source>
</reference>
<evidence type="ECO:0000313" key="3">
    <source>
        <dbReference type="Proteomes" id="UP000315751"/>
    </source>
</evidence>
<dbReference type="Gene3D" id="3.90.180.10">
    <property type="entry name" value="Medium-chain alcohol dehydrogenases, catalytic domain"/>
    <property type="match status" value="1"/>
</dbReference>
<dbReference type="InterPro" id="IPR013154">
    <property type="entry name" value="ADH-like_N"/>
</dbReference>
<dbReference type="Proteomes" id="UP000315751">
    <property type="component" value="Unassembled WGS sequence"/>
</dbReference>
<dbReference type="InterPro" id="IPR011032">
    <property type="entry name" value="GroES-like_sf"/>
</dbReference>
<dbReference type="InterPro" id="IPR036291">
    <property type="entry name" value="NAD(P)-bd_dom_sf"/>
</dbReference>
<comment type="caution">
    <text evidence="2">The sequence shown here is derived from an EMBL/GenBank/DDBJ whole genome shotgun (WGS) entry which is preliminary data.</text>
</comment>